<dbReference type="PANTHER" id="PTHR46623">
    <property type="entry name" value="CARBOXYMETHYLENEBUTENOLIDASE-RELATED"/>
    <property type="match status" value="1"/>
</dbReference>
<dbReference type="Gene3D" id="3.40.50.1820">
    <property type="entry name" value="alpha/beta hydrolase"/>
    <property type="match status" value="1"/>
</dbReference>
<dbReference type="PATRIC" id="fig|1461583.4.peg.2453"/>
<protein>
    <submittedName>
        <fullName evidence="2">Alpha/beta hydrolase family protein</fullName>
    </submittedName>
</protein>
<dbReference type="HOGENOM" id="CLU_068621_0_0_9"/>
<dbReference type="GO" id="GO:0006508">
    <property type="term" value="P:proteolysis"/>
    <property type="evidence" value="ECO:0007669"/>
    <property type="project" value="InterPro"/>
</dbReference>
<dbReference type="InterPro" id="IPR001375">
    <property type="entry name" value="Peptidase_S9_cat"/>
</dbReference>
<sequence>MNNGDIIAMRSYPSPSDTVELYEITYWSERTRVKGLLGIPREPTADGLLYLRGGMQRIGMVRPARIVQYAQQGFVVFAPYYRGNRGGGGRDEFVGVDRFDAVHGVTVLRKFMTANVYVIGFSRGGAMALWTAILRDDIRAVVSWAGMTNIALTYQERLDMRRMMKRVIGGTPTKVPEAYAMRTPLERVNNIKARILIIHGKRDEHVSFKHAEQLASAANGRADTWYYSEFAHAFPPKENREVVRALSEWMREGSV</sequence>
<dbReference type="GO" id="GO:0008236">
    <property type="term" value="F:serine-type peptidase activity"/>
    <property type="evidence" value="ECO:0007669"/>
    <property type="project" value="InterPro"/>
</dbReference>
<dbReference type="InterPro" id="IPR029058">
    <property type="entry name" value="AB_hydrolase_fold"/>
</dbReference>
<accession>A0A078ME04</accession>
<evidence type="ECO:0000259" key="1">
    <source>
        <dbReference type="Pfam" id="PF00326"/>
    </source>
</evidence>
<feature type="domain" description="Peptidase S9 prolyl oligopeptidase catalytic" evidence="1">
    <location>
        <begin position="67"/>
        <end position="250"/>
    </location>
</feature>
<keyword evidence="2" id="KW-0378">Hydrolase</keyword>
<proteinExistence type="predicted"/>
<dbReference type="SUPFAM" id="SSF53474">
    <property type="entry name" value="alpha/beta-Hydrolases"/>
    <property type="match status" value="1"/>
</dbReference>
<gene>
    <name evidence="2" type="ORF">BN1050_02540</name>
</gene>
<dbReference type="EMBL" id="LN483078">
    <property type="protein sequence ID" value="CEA05593.1"/>
    <property type="molecule type" value="Genomic_DNA"/>
</dbReference>
<evidence type="ECO:0000313" key="2">
    <source>
        <dbReference type="EMBL" id="CEA05593.1"/>
    </source>
</evidence>
<name>A0A078ME04_9BACL</name>
<dbReference type="InterPro" id="IPR051049">
    <property type="entry name" value="Dienelactone_hydrolase-like"/>
</dbReference>
<dbReference type="AlphaFoldDB" id="A0A078ME04"/>
<organism evidence="2">
    <name type="scientific">Metalysinibacillus saudimassiliensis</name>
    <dbReference type="NCBI Taxonomy" id="1461583"/>
    <lineage>
        <taxon>Bacteria</taxon>
        <taxon>Bacillati</taxon>
        <taxon>Bacillota</taxon>
        <taxon>Bacilli</taxon>
        <taxon>Bacillales</taxon>
        <taxon>Caryophanaceae</taxon>
        <taxon>Metalysinibacillus</taxon>
    </lineage>
</organism>
<dbReference type="Pfam" id="PF00326">
    <property type="entry name" value="Peptidase_S9"/>
    <property type="match status" value="1"/>
</dbReference>
<reference evidence="2" key="1">
    <citation type="submission" date="2014-07" db="EMBL/GenBank/DDBJ databases">
        <authorList>
            <person name="Urmite Genomes Urmite Genomes"/>
        </authorList>
    </citation>
    <scope>NUCLEOTIDE SEQUENCE</scope>
    <source>
        <strain evidence="2">13S34_air</strain>
    </source>
</reference>
<dbReference type="PANTHER" id="PTHR46623:SF6">
    <property type="entry name" value="ALPHA_BETA-HYDROLASES SUPERFAMILY PROTEIN"/>
    <property type="match status" value="1"/>
</dbReference>